<dbReference type="AGR" id="MGI:108081"/>
<reference evidence="2" key="6">
    <citation type="journal article" date="2002" name="Nature">
        <title>Analysis of the mouse transcriptome based on functional annotation of 60,770 full-length cDNAs.</title>
        <authorList>
            <consortium name="The FANTOM Consortium and the RIKEN Genome Exploration Research Group Phase I and II Team"/>
        </authorList>
    </citation>
    <scope>NUCLEOTIDE SEQUENCE</scope>
    <source>
        <strain evidence="2">C57BL/6J</strain>
        <tissue evidence="2">Head</tissue>
    </source>
</reference>
<protein>
    <submittedName>
        <fullName evidence="2">Uncharacterized protein</fullName>
    </submittedName>
</protein>
<evidence type="ECO:0000313" key="2">
    <source>
        <dbReference type="EMBL" id="BAC27089.1"/>
    </source>
</evidence>
<reference evidence="2" key="7">
    <citation type="journal article" date="2005" name="Science">
        <title>The Transcriptional Landscape of the Mammalian Genome.</title>
        <authorList>
            <consortium name="The FANTOM Consortium"/>
            <consortium name="Riken Genome Exploration Research Group and Genome Science Group (Genome Network Project Core Group)"/>
        </authorList>
    </citation>
    <scope>NUCLEOTIDE SEQUENCE</scope>
    <source>
        <strain evidence="2">C57BL/6J</strain>
        <tissue evidence="2">Head</tissue>
    </source>
</reference>
<reference evidence="2" key="1">
    <citation type="journal article" date="1999" name="Methods Enzymol.">
        <title>High-efficiency full-length cDNA cloning.</title>
        <authorList>
            <person name="Carninci P."/>
            <person name="Hayashizaki Y."/>
        </authorList>
    </citation>
    <scope>NUCLEOTIDE SEQUENCE</scope>
    <source>
        <strain evidence="2">C57BL/6J</strain>
        <tissue evidence="2">Head</tissue>
    </source>
</reference>
<evidence type="ECO:0000313" key="3">
    <source>
        <dbReference type="MGI" id="MGI:108081"/>
    </source>
</evidence>
<reference evidence="2" key="4">
    <citation type="journal article" date="2001" name="Nature">
        <title>Functional annotation of a full-length mouse cDNA collection.</title>
        <authorList>
            <consortium name="The RIKEN Genome Exploration Research Group Phase II Team and the FANTOM Consortium"/>
        </authorList>
    </citation>
    <scope>NUCLEOTIDE SEQUENCE</scope>
    <source>
        <strain evidence="2">C57BL/6J</strain>
        <tissue evidence="2">Head</tissue>
    </source>
</reference>
<sequence>PPPRVLTLFPPFPQRMSAFQINLNPLKEPLGFIKILEWVSAACDADLARSRRGAPWPGGGDAVVRESPTLEGRGAEMAAGVESSRRCGRLLPAAPSRGGVEARSLFFLRLHCHPQRKTGFPAAVQLIPTARRPAASAGEARPGLRPSLAAGMGSC</sequence>
<reference evidence="2" key="3">
    <citation type="journal article" date="2000" name="Genome Res.">
        <title>RIKEN integrated sequence analysis (RISA) system--384-format sequencing pipeline with 384 multicapillary sequencer.</title>
        <authorList>
            <person name="Shibata K."/>
            <person name="Itoh M."/>
            <person name="Aizawa K."/>
            <person name="Nagaoka S."/>
            <person name="Sasaki N."/>
            <person name="Carninci P."/>
            <person name="Konno H."/>
            <person name="Akiyama J."/>
            <person name="Nishi K."/>
            <person name="Kitsunai T."/>
            <person name="Tashiro H."/>
            <person name="Itoh M."/>
            <person name="Sumi N."/>
            <person name="Ishii Y."/>
            <person name="Nakamura S."/>
            <person name="Hazama M."/>
            <person name="Nishine T."/>
            <person name="Harada A."/>
            <person name="Yamamoto R."/>
            <person name="Matsumoto H."/>
            <person name="Sakaguchi S."/>
            <person name="Ikegami T."/>
            <person name="Kashiwagi K."/>
            <person name="Fujiwake S."/>
            <person name="Inoue K."/>
            <person name="Togawa Y."/>
            <person name="Izawa M."/>
            <person name="Ohara E."/>
            <person name="Watahiki M."/>
            <person name="Yoneda Y."/>
            <person name="Ishikawa T."/>
            <person name="Ozawa K."/>
            <person name="Tanaka T."/>
            <person name="Matsuura S."/>
            <person name="Kawai J."/>
            <person name="Okazaki Y."/>
            <person name="Muramatsu M."/>
            <person name="Inoue Y."/>
            <person name="Kira A."/>
            <person name="Hayashizaki Y."/>
        </authorList>
    </citation>
    <scope>NUCLEOTIDE SEQUENCE</scope>
    <source>
        <strain evidence="2">C57BL/6J</strain>
        <tissue evidence="2">Head</tissue>
    </source>
</reference>
<feature type="non-terminal residue" evidence="2">
    <location>
        <position position="1"/>
    </location>
</feature>
<dbReference type="EMBL" id="AK030703">
    <property type="protein sequence ID" value="BAC27089.1"/>
    <property type="molecule type" value="mRNA"/>
</dbReference>
<feature type="region of interest" description="Disordered" evidence="1">
    <location>
        <begin position="133"/>
        <end position="155"/>
    </location>
</feature>
<dbReference type="AlphaFoldDB" id="Q8CDB7"/>
<proteinExistence type="evidence at transcript level"/>
<reference evidence="2" key="2">
    <citation type="journal article" date="2000" name="Genome Res.">
        <title>Normalization and subtraction of cap-trapper-selected cDNAs to prepare full-length cDNA libraries for rapid discovery of new genes.</title>
        <authorList>
            <person name="Carninci P."/>
            <person name="Shibata Y."/>
            <person name="Hayatsu N."/>
            <person name="Sugahara Y."/>
            <person name="Shibata K."/>
            <person name="Itoh M."/>
            <person name="Konno H."/>
            <person name="Okazaki Y."/>
            <person name="Muramatsu M."/>
            <person name="Hayashizaki Y."/>
        </authorList>
    </citation>
    <scope>NUCLEOTIDE SEQUENCE</scope>
    <source>
        <strain evidence="2">C57BL/6J</strain>
        <tissue evidence="2">Head</tissue>
    </source>
</reference>
<reference evidence="2" key="8">
    <citation type="journal article" date="2005" name="Science">
        <title>Antisense Transcription in the Mammalian Transcriptome.</title>
        <authorList>
            <consortium name="RIKEN Genome Exploration Research Group and Genome Science Group (Genome Network Project Core Group) and the FANTOM Consortium"/>
        </authorList>
    </citation>
    <scope>NUCLEOTIDE SEQUENCE</scope>
    <source>
        <strain evidence="2">C57BL/6J</strain>
        <tissue evidence="2">Head</tissue>
    </source>
</reference>
<reference evidence="2" key="5">
    <citation type="submission" date="2001-07" db="EMBL/GenBank/DDBJ databases">
        <authorList>
            <person name="Adachi J."/>
            <person name="Aizawa K."/>
            <person name="Akimura T."/>
            <person name="Arakawa T."/>
            <person name="Bono H."/>
            <person name="Carninci P."/>
            <person name="Fukuda S."/>
            <person name="Furuno M."/>
            <person name="Hanagaki T."/>
            <person name="Hara A."/>
            <person name="Hashizume W."/>
            <person name="Hayashida K."/>
            <person name="Hayatsu N."/>
            <person name="Hiramoto K."/>
            <person name="Hiraoka T."/>
            <person name="Hirozane T."/>
            <person name="Hori F."/>
            <person name="Imotani K."/>
            <person name="Ishii Y."/>
            <person name="Itoh M."/>
            <person name="Kagawa I."/>
            <person name="Kasukawa T."/>
            <person name="Katoh H."/>
            <person name="Kawai J."/>
            <person name="Kojima Y."/>
            <person name="Kondo S."/>
            <person name="Konno H."/>
            <person name="Kouda M."/>
            <person name="Koya S."/>
            <person name="Kurihara C."/>
            <person name="Matsuyama T."/>
            <person name="Miyazaki A."/>
            <person name="Murata M."/>
            <person name="Nakamura M."/>
            <person name="Nishi K."/>
            <person name="Nomura K."/>
            <person name="Numazaki R."/>
            <person name="Ohno M."/>
            <person name="Ohsato N."/>
            <person name="Okazaki Y."/>
            <person name="Saito R."/>
            <person name="Saitoh H."/>
            <person name="Sakai C."/>
            <person name="Sakai K."/>
            <person name="Sakazume N."/>
            <person name="Sano H."/>
            <person name="Sasaki D."/>
            <person name="Shibata K."/>
            <person name="Shinagawa A."/>
            <person name="Shiraki T."/>
            <person name="Sogabe Y."/>
            <person name="Tagami M."/>
            <person name="Tagawa A."/>
            <person name="Takahashi F."/>
            <person name="Takaku-Akahira S."/>
            <person name="Takeda Y."/>
            <person name="Tanaka T."/>
            <person name="Tomaru A."/>
            <person name="Toya T."/>
            <person name="Yasunishi A."/>
            <person name="Muramatsu M."/>
            <person name="Hayashizaki Y."/>
        </authorList>
    </citation>
    <scope>NUCLEOTIDE SEQUENCE</scope>
    <source>
        <strain evidence="2">C57BL/6J</strain>
        <tissue evidence="2">Head</tissue>
    </source>
</reference>
<gene>
    <name evidence="3" type="primary">Sypl1</name>
    <name evidence="3" type="synonym">Sypl</name>
</gene>
<accession>Q8CDB7</accession>
<name>Q8CDB7_MOUSE</name>
<organism evidence="2">
    <name type="scientific">Mus musculus</name>
    <name type="common">Mouse</name>
    <dbReference type="NCBI Taxonomy" id="10090"/>
    <lineage>
        <taxon>Eukaryota</taxon>
        <taxon>Metazoa</taxon>
        <taxon>Chordata</taxon>
        <taxon>Craniata</taxon>
        <taxon>Vertebrata</taxon>
        <taxon>Euteleostomi</taxon>
        <taxon>Mammalia</taxon>
        <taxon>Eutheria</taxon>
        <taxon>Euarchontoglires</taxon>
        <taxon>Glires</taxon>
        <taxon>Rodentia</taxon>
        <taxon>Myomorpha</taxon>
        <taxon>Muroidea</taxon>
        <taxon>Muridae</taxon>
        <taxon>Murinae</taxon>
        <taxon>Mus</taxon>
        <taxon>Mus</taxon>
    </lineage>
</organism>
<dbReference type="MGI" id="MGI:108081">
    <property type="gene designation" value="Sypl1"/>
</dbReference>
<evidence type="ECO:0000256" key="1">
    <source>
        <dbReference type="SAM" id="MobiDB-lite"/>
    </source>
</evidence>
<dbReference type="PeptideAtlas" id="Q8CDB7"/>